<feature type="domain" description="DUF2007" evidence="1">
    <location>
        <begin position="13"/>
        <end position="77"/>
    </location>
</feature>
<dbReference type="HOGENOM" id="CLU_2380994_0_0_10"/>
<dbReference type="Gene3D" id="3.30.70.790">
    <property type="entry name" value="UreE, C-terminal domain"/>
    <property type="match status" value="1"/>
</dbReference>
<evidence type="ECO:0000313" key="3">
    <source>
        <dbReference type="Proteomes" id="UP000001208"/>
    </source>
</evidence>
<evidence type="ECO:0000313" key="2">
    <source>
        <dbReference type="EMBL" id="ACF12483.1"/>
    </source>
</evidence>
<keyword evidence="3" id="KW-1185">Reference proteome</keyword>
<dbReference type="RefSeq" id="WP_012498567.1">
    <property type="nucleotide sequence ID" value="NC_011026.1"/>
</dbReference>
<name>B3QS92_CHLT3</name>
<evidence type="ECO:0000259" key="1">
    <source>
        <dbReference type="Pfam" id="PF09413"/>
    </source>
</evidence>
<dbReference type="STRING" id="517418.Ctha_0011"/>
<accession>B3QS92</accession>
<reference evidence="2 3" key="1">
    <citation type="submission" date="2008-06" db="EMBL/GenBank/DDBJ databases">
        <title>Complete sequence of Chloroherpeton thalassium ATCC 35110.</title>
        <authorList>
            <consortium name="US DOE Joint Genome Institute"/>
            <person name="Lucas S."/>
            <person name="Copeland A."/>
            <person name="Lapidus A."/>
            <person name="Glavina del Rio T."/>
            <person name="Dalin E."/>
            <person name="Tice H."/>
            <person name="Bruce D."/>
            <person name="Goodwin L."/>
            <person name="Pitluck S."/>
            <person name="Schmutz J."/>
            <person name="Larimer F."/>
            <person name="Land M."/>
            <person name="Hauser L."/>
            <person name="Kyrpides N."/>
            <person name="Mikhailova N."/>
            <person name="Liu Z."/>
            <person name="Li T."/>
            <person name="Zhao F."/>
            <person name="Overmann J."/>
            <person name="Bryant D.A."/>
            <person name="Richardson P."/>
        </authorList>
    </citation>
    <scope>NUCLEOTIDE SEQUENCE [LARGE SCALE GENOMIC DNA]</scope>
    <source>
        <strain evidence="3">ATCC 35110 / GB-78</strain>
    </source>
</reference>
<sequence>MPHSSNLEEIEGWRVVYNTNSEMEAELIKAYLSDAEIEAQVMSQRDHMLPANEFETLLVHVLVEPENLDAAQSLIQAFFENRDSASQESGETNS</sequence>
<proteinExistence type="predicted"/>
<dbReference type="AlphaFoldDB" id="B3QS92"/>
<dbReference type="InterPro" id="IPR018551">
    <property type="entry name" value="DUF2007"/>
</dbReference>
<dbReference type="KEGG" id="cts:Ctha_0011"/>
<organism evidence="2 3">
    <name type="scientific">Chloroherpeton thalassium (strain ATCC 35110 / GB-78)</name>
    <dbReference type="NCBI Taxonomy" id="517418"/>
    <lineage>
        <taxon>Bacteria</taxon>
        <taxon>Pseudomonadati</taxon>
        <taxon>Chlorobiota</taxon>
        <taxon>Chlorobiia</taxon>
        <taxon>Chlorobiales</taxon>
        <taxon>Chloroherpetonaceae</taxon>
        <taxon>Chloroherpeton</taxon>
    </lineage>
</organism>
<dbReference type="EMBL" id="CP001100">
    <property type="protein sequence ID" value="ACF12483.1"/>
    <property type="molecule type" value="Genomic_DNA"/>
</dbReference>
<protein>
    <recommendedName>
        <fullName evidence="1">DUF2007 domain-containing protein</fullName>
    </recommendedName>
</protein>
<dbReference type="Pfam" id="PF09413">
    <property type="entry name" value="DUF2007"/>
    <property type="match status" value="1"/>
</dbReference>
<gene>
    <name evidence="2" type="ordered locus">Ctha_0011</name>
</gene>
<dbReference type="Proteomes" id="UP000001208">
    <property type="component" value="Chromosome"/>
</dbReference>